<feature type="transmembrane region" description="Helical" evidence="10">
    <location>
        <begin position="211"/>
        <end position="229"/>
    </location>
</feature>
<feature type="transmembrane region" description="Helical" evidence="10">
    <location>
        <begin position="257"/>
        <end position="279"/>
    </location>
</feature>
<comment type="subcellular location">
    <subcellularLocation>
        <location evidence="2 10">Cell membrane</location>
        <topology evidence="2 10">Multi-pass membrane protein</topology>
    </subcellularLocation>
</comment>
<evidence type="ECO:0000256" key="10">
    <source>
        <dbReference type="RuleBase" id="RU363043"/>
    </source>
</evidence>
<evidence type="ECO:0000256" key="2">
    <source>
        <dbReference type="ARBA" id="ARBA00004651"/>
    </source>
</evidence>
<evidence type="ECO:0000256" key="5">
    <source>
        <dbReference type="ARBA" id="ARBA00022475"/>
    </source>
</evidence>
<organism evidence="12 13">
    <name type="scientific">Haloactinomyces albus</name>
    <dbReference type="NCBI Taxonomy" id="1352928"/>
    <lineage>
        <taxon>Bacteria</taxon>
        <taxon>Bacillati</taxon>
        <taxon>Actinomycetota</taxon>
        <taxon>Actinomycetes</taxon>
        <taxon>Actinopolysporales</taxon>
        <taxon>Actinopolysporaceae</taxon>
        <taxon>Haloactinomyces</taxon>
    </lineage>
</organism>
<dbReference type="InterPro" id="IPR000515">
    <property type="entry name" value="MetI-like"/>
</dbReference>
<proteinExistence type="inferred from homology"/>
<dbReference type="AlphaFoldDB" id="A0AAE4CM23"/>
<dbReference type="InterPro" id="IPR005672">
    <property type="entry name" value="Phosphate_PstA"/>
</dbReference>
<dbReference type="GO" id="GO:0005886">
    <property type="term" value="C:plasma membrane"/>
    <property type="evidence" value="ECO:0007669"/>
    <property type="project" value="UniProtKB-SubCell"/>
</dbReference>
<evidence type="ECO:0000313" key="12">
    <source>
        <dbReference type="EMBL" id="MDR7302845.1"/>
    </source>
</evidence>
<evidence type="ECO:0000256" key="4">
    <source>
        <dbReference type="ARBA" id="ARBA00022448"/>
    </source>
</evidence>
<evidence type="ECO:0000313" key="13">
    <source>
        <dbReference type="Proteomes" id="UP001180845"/>
    </source>
</evidence>
<keyword evidence="8 10" id="KW-1133">Transmembrane helix</keyword>
<feature type="transmembrane region" description="Helical" evidence="10">
    <location>
        <begin position="138"/>
        <end position="167"/>
    </location>
</feature>
<evidence type="ECO:0000256" key="3">
    <source>
        <dbReference type="ARBA" id="ARBA00007069"/>
    </source>
</evidence>
<dbReference type="PROSITE" id="PS50928">
    <property type="entry name" value="ABC_TM1"/>
    <property type="match status" value="1"/>
</dbReference>
<keyword evidence="4" id="KW-0813">Transport</keyword>
<feature type="transmembrane region" description="Helical" evidence="10">
    <location>
        <begin position="332"/>
        <end position="358"/>
    </location>
</feature>
<dbReference type="Gene3D" id="1.10.3720.10">
    <property type="entry name" value="MetI-like"/>
    <property type="match status" value="1"/>
</dbReference>
<comment type="similarity">
    <text evidence="3 10">Belongs to the binding-protein-dependent transport system permease family. CysTW subfamily.</text>
</comment>
<feature type="transmembrane region" description="Helical" evidence="10">
    <location>
        <begin position="35"/>
        <end position="68"/>
    </location>
</feature>
<dbReference type="GO" id="GO:0005315">
    <property type="term" value="F:phosphate transmembrane transporter activity"/>
    <property type="evidence" value="ECO:0007669"/>
    <property type="project" value="InterPro"/>
</dbReference>
<evidence type="ECO:0000256" key="9">
    <source>
        <dbReference type="ARBA" id="ARBA00023136"/>
    </source>
</evidence>
<keyword evidence="5 10" id="KW-1003">Cell membrane</keyword>
<dbReference type="Pfam" id="PF00528">
    <property type="entry name" value="BPD_transp_1"/>
    <property type="match status" value="1"/>
</dbReference>
<reference evidence="12" key="1">
    <citation type="submission" date="2023-07" db="EMBL/GenBank/DDBJ databases">
        <title>Sequencing the genomes of 1000 actinobacteria strains.</title>
        <authorList>
            <person name="Klenk H.-P."/>
        </authorList>
    </citation>
    <scope>NUCLEOTIDE SEQUENCE</scope>
    <source>
        <strain evidence="12">DSM 45977</strain>
    </source>
</reference>
<accession>A0AAE4CM23</accession>
<dbReference type="Proteomes" id="UP001180845">
    <property type="component" value="Unassembled WGS sequence"/>
</dbReference>
<feature type="domain" description="ABC transmembrane type-1" evidence="11">
    <location>
        <begin position="142"/>
        <end position="350"/>
    </location>
</feature>
<dbReference type="NCBIfam" id="TIGR00974">
    <property type="entry name" value="3a0107s02c"/>
    <property type="match status" value="1"/>
</dbReference>
<dbReference type="PANTHER" id="PTHR42922:SF1">
    <property type="entry name" value="PHOSPHATE TRANSPORT SYSTEM PERMEASE PROTEIN PSTA"/>
    <property type="match status" value="1"/>
</dbReference>
<feature type="transmembrane region" description="Helical" evidence="10">
    <location>
        <begin position="179"/>
        <end position="205"/>
    </location>
</feature>
<feature type="transmembrane region" description="Helical" evidence="10">
    <location>
        <begin position="89"/>
        <end position="112"/>
    </location>
</feature>
<dbReference type="InterPro" id="IPR035906">
    <property type="entry name" value="MetI-like_sf"/>
</dbReference>
<dbReference type="CDD" id="cd06261">
    <property type="entry name" value="TM_PBP2"/>
    <property type="match status" value="1"/>
</dbReference>
<keyword evidence="9 10" id="KW-0472">Membrane</keyword>
<keyword evidence="7 10" id="KW-0812">Transmembrane</keyword>
<dbReference type="RefSeq" id="WP_310274722.1">
    <property type="nucleotide sequence ID" value="NZ_JAVDXW010000001.1"/>
</dbReference>
<evidence type="ECO:0000256" key="8">
    <source>
        <dbReference type="ARBA" id="ARBA00022989"/>
    </source>
</evidence>
<evidence type="ECO:0000256" key="6">
    <source>
        <dbReference type="ARBA" id="ARBA00022592"/>
    </source>
</evidence>
<comment type="caution">
    <text evidence="12">The sequence shown here is derived from an EMBL/GenBank/DDBJ whole genome shotgun (WGS) entry which is preliminary data.</text>
</comment>
<sequence length="362" mass="37981">MSTPTTSPSSTRPDSEAVSSSAAIARGALPRWAPWATLAAGMLVAGLLSSITGFAVVLFAIETVLFYTIAIYAWSRLVEGARKAADRRFTAIVASAFLLALMPLISVLITVVSKGLERFDLQFFTYSMRGVVGAGGGAYHALMGTLIVCGLAALMSVPIGLLTAIYLVEYGRGKLARAITFVVDVMTGIPSIVAGLFAYALFGLLFGPGTITGFAGAVALSVLMTPVVVRSSEEAIKLVPSDLREAAYALGTPKYRVILRIVLPTAVAGISTGVTLAVARVIGETAPLLIATGTTASTNLNPFEGQMATLSVFAYYEYATPGVPPDPYLDRAWAAALTLMVIVMLLNLVARLISLFFAPKSR</sequence>
<keyword evidence="6" id="KW-0592">Phosphate transport</keyword>
<dbReference type="PANTHER" id="PTHR42922">
    <property type="entry name" value="PHOSPHATE TRANSPORT SYSTEM PERMEASE PROTEIN PSTA"/>
    <property type="match status" value="1"/>
</dbReference>
<name>A0AAE4CM23_9ACTN</name>
<dbReference type="GO" id="GO:0035435">
    <property type="term" value="P:phosphate ion transmembrane transport"/>
    <property type="evidence" value="ECO:0007669"/>
    <property type="project" value="InterPro"/>
</dbReference>
<dbReference type="SUPFAM" id="SSF161098">
    <property type="entry name" value="MetI-like"/>
    <property type="match status" value="1"/>
</dbReference>
<gene>
    <name evidence="12" type="ORF">JOF55_003026</name>
</gene>
<evidence type="ECO:0000256" key="1">
    <source>
        <dbReference type="ARBA" id="ARBA00003510"/>
    </source>
</evidence>
<comment type="function">
    <text evidence="1">Part of the binding-protein-dependent transport system for phosphate; probably responsible for the translocation of the substrate across the membrane.</text>
</comment>
<evidence type="ECO:0000256" key="7">
    <source>
        <dbReference type="ARBA" id="ARBA00022692"/>
    </source>
</evidence>
<evidence type="ECO:0000259" key="11">
    <source>
        <dbReference type="PROSITE" id="PS50928"/>
    </source>
</evidence>
<protein>
    <recommendedName>
        <fullName evidence="10">Phosphate transport system permease protein PstA</fullName>
    </recommendedName>
</protein>
<dbReference type="InterPro" id="IPR051408">
    <property type="entry name" value="Phosphate_transprt_permease"/>
</dbReference>
<dbReference type="EMBL" id="JAVDXW010000001">
    <property type="protein sequence ID" value="MDR7302845.1"/>
    <property type="molecule type" value="Genomic_DNA"/>
</dbReference>
<keyword evidence="13" id="KW-1185">Reference proteome</keyword>